<keyword evidence="7" id="KW-1185">Reference proteome</keyword>
<evidence type="ECO:0000313" key="7">
    <source>
        <dbReference type="Proteomes" id="UP001285921"/>
    </source>
</evidence>
<comment type="caution">
    <text evidence="6">The sequence shown here is derived from an EMBL/GenBank/DDBJ whole genome shotgun (WGS) entry which is preliminary data.</text>
</comment>
<feature type="transmembrane region" description="Helical" evidence="5">
    <location>
        <begin position="42"/>
        <end position="63"/>
    </location>
</feature>
<evidence type="ECO:0000256" key="3">
    <source>
        <dbReference type="ARBA" id="ARBA00022989"/>
    </source>
</evidence>
<dbReference type="Pfam" id="PF13564">
    <property type="entry name" value="DoxX_2"/>
    <property type="match status" value="1"/>
</dbReference>
<name>A0ABQ6NIL5_9BACL</name>
<dbReference type="RefSeq" id="WP_317979078.1">
    <property type="nucleotide sequence ID" value="NZ_BTCL01000003.1"/>
</dbReference>
<dbReference type="InterPro" id="IPR032808">
    <property type="entry name" value="DoxX"/>
</dbReference>
<evidence type="ECO:0000313" key="6">
    <source>
        <dbReference type="EMBL" id="GMK43965.1"/>
    </source>
</evidence>
<protein>
    <recommendedName>
        <fullName evidence="8">DoxX family protein</fullName>
    </recommendedName>
</protein>
<keyword evidence="2 5" id="KW-0812">Transmembrane</keyword>
<proteinExistence type="predicted"/>
<feature type="transmembrane region" description="Helical" evidence="5">
    <location>
        <begin position="6"/>
        <end position="22"/>
    </location>
</feature>
<evidence type="ECO:0000256" key="4">
    <source>
        <dbReference type="ARBA" id="ARBA00023136"/>
    </source>
</evidence>
<keyword evidence="3 5" id="KW-1133">Transmembrane helix</keyword>
<evidence type="ECO:0008006" key="8">
    <source>
        <dbReference type="Google" id="ProtNLM"/>
    </source>
</evidence>
<feature type="transmembrane region" description="Helical" evidence="5">
    <location>
        <begin position="69"/>
        <end position="87"/>
    </location>
</feature>
<evidence type="ECO:0000256" key="1">
    <source>
        <dbReference type="ARBA" id="ARBA00004141"/>
    </source>
</evidence>
<evidence type="ECO:0000256" key="5">
    <source>
        <dbReference type="SAM" id="Phobius"/>
    </source>
</evidence>
<dbReference type="EMBL" id="BTCL01000003">
    <property type="protein sequence ID" value="GMK43965.1"/>
    <property type="molecule type" value="Genomic_DNA"/>
</dbReference>
<evidence type="ECO:0000256" key="2">
    <source>
        <dbReference type="ARBA" id="ARBA00022692"/>
    </source>
</evidence>
<comment type="subcellular location">
    <subcellularLocation>
        <location evidence="1">Membrane</location>
        <topology evidence="1">Multi-pass membrane protein</topology>
    </subcellularLocation>
</comment>
<accession>A0ABQ6NIL5</accession>
<gene>
    <name evidence="6" type="ORF">PghCCS26_10920</name>
</gene>
<keyword evidence="4 5" id="KW-0472">Membrane</keyword>
<sequence>MHILAIIIQSWLLFSMVFFGITKLTGAKHQVELFESIKLPQWFRVVTGLVQLIGAAGLLIGYWYPGMAFWAGVWIGITMLFAILSHLRVKHAFGKMFPAVLNLVIAAAVILLFAGDLAHPFG</sequence>
<dbReference type="Proteomes" id="UP001285921">
    <property type="component" value="Unassembled WGS sequence"/>
</dbReference>
<reference evidence="6 7" key="1">
    <citation type="submission" date="2023-05" db="EMBL/GenBank/DDBJ databases">
        <title>Draft genome of Paenibacillus sp. CCS26.</title>
        <authorList>
            <person name="Akita H."/>
            <person name="Shinto Y."/>
            <person name="Kimura Z."/>
        </authorList>
    </citation>
    <scope>NUCLEOTIDE SEQUENCE [LARGE SCALE GENOMIC DNA]</scope>
    <source>
        <strain evidence="6 7">CCS26</strain>
    </source>
</reference>
<organism evidence="6 7">
    <name type="scientific">Paenibacillus glycanilyticus</name>
    <dbReference type="NCBI Taxonomy" id="126569"/>
    <lineage>
        <taxon>Bacteria</taxon>
        <taxon>Bacillati</taxon>
        <taxon>Bacillota</taxon>
        <taxon>Bacilli</taxon>
        <taxon>Bacillales</taxon>
        <taxon>Paenibacillaceae</taxon>
        <taxon>Paenibacillus</taxon>
    </lineage>
</organism>
<feature type="transmembrane region" description="Helical" evidence="5">
    <location>
        <begin position="99"/>
        <end position="118"/>
    </location>
</feature>